<comment type="similarity">
    <text evidence="2">Belongs to the ABC-2 integral membrane protein family.</text>
</comment>
<feature type="transmembrane region" description="Helical" evidence="8">
    <location>
        <begin position="173"/>
        <end position="192"/>
    </location>
</feature>
<dbReference type="Gene3D" id="3.40.1710.10">
    <property type="entry name" value="abc type-2 transporter like domain"/>
    <property type="match status" value="1"/>
</dbReference>
<feature type="transmembrane region" description="Helical" evidence="8">
    <location>
        <begin position="20"/>
        <end position="40"/>
    </location>
</feature>
<evidence type="ECO:0000256" key="7">
    <source>
        <dbReference type="ARBA" id="ARBA00023136"/>
    </source>
</evidence>
<dbReference type="InterPro" id="IPR013525">
    <property type="entry name" value="ABC2_TM"/>
</dbReference>
<evidence type="ECO:0000256" key="1">
    <source>
        <dbReference type="ARBA" id="ARBA00004651"/>
    </source>
</evidence>
<keyword evidence="7 8" id="KW-0472">Membrane</keyword>
<comment type="subcellular location">
    <subcellularLocation>
        <location evidence="1">Cell membrane</location>
        <topology evidence="1">Multi-pass membrane protein</topology>
    </subcellularLocation>
</comment>
<comment type="caution">
    <text evidence="10">The sequence shown here is derived from an EMBL/GenBank/DDBJ whole genome shotgun (WGS) entry which is preliminary data.</text>
</comment>
<keyword evidence="3" id="KW-0813">Transport</keyword>
<dbReference type="InterPro" id="IPR047817">
    <property type="entry name" value="ABC2_TM_bact-type"/>
</dbReference>
<feature type="transmembrane region" description="Helical" evidence="8">
    <location>
        <begin position="255"/>
        <end position="273"/>
    </location>
</feature>
<evidence type="ECO:0000256" key="2">
    <source>
        <dbReference type="ARBA" id="ARBA00007783"/>
    </source>
</evidence>
<evidence type="ECO:0000256" key="4">
    <source>
        <dbReference type="ARBA" id="ARBA00022475"/>
    </source>
</evidence>
<dbReference type="InterPro" id="IPR051449">
    <property type="entry name" value="ABC-2_transporter_component"/>
</dbReference>
<evidence type="ECO:0000256" key="6">
    <source>
        <dbReference type="ARBA" id="ARBA00022989"/>
    </source>
</evidence>
<feature type="transmembrane region" description="Helical" evidence="8">
    <location>
        <begin position="223"/>
        <end position="243"/>
    </location>
</feature>
<feature type="transmembrane region" description="Helical" evidence="8">
    <location>
        <begin position="285"/>
        <end position="304"/>
    </location>
</feature>
<proteinExistence type="inferred from homology"/>
<gene>
    <name evidence="10" type="ORF">DI598_11745</name>
</gene>
<feature type="transmembrane region" description="Helical" evidence="8">
    <location>
        <begin position="344"/>
        <end position="362"/>
    </location>
</feature>
<reference evidence="10 11" key="1">
    <citation type="submission" date="2017-11" db="EMBL/GenBank/DDBJ databases">
        <title>Infants hospitalized years apart are colonized by the same room-sourced microbial strains.</title>
        <authorList>
            <person name="Brooks B."/>
            <person name="Olm M.R."/>
            <person name="Firek B.A."/>
            <person name="Baker R."/>
            <person name="Thomas B.C."/>
            <person name="Morowitz M.J."/>
            <person name="Banfield J.F."/>
        </authorList>
    </citation>
    <scope>NUCLEOTIDE SEQUENCE [LARGE SCALE GENOMIC DNA]</scope>
    <source>
        <strain evidence="10">S2_009_000_R2_76</strain>
    </source>
</reference>
<dbReference type="Pfam" id="PF12698">
    <property type="entry name" value="ABC2_membrane_3"/>
    <property type="match status" value="1"/>
</dbReference>
<keyword evidence="5 8" id="KW-0812">Transmembrane</keyword>
<dbReference type="PANTHER" id="PTHR30294">
    <property type="entry name" value="MEMBRANE COMPONENT OF ABC TRANSPORTER YHHJ-RELATED"/>
    <property type="match status" value="1"/>
</dbReference>
<feature type="domain" description="ABC transmembrane type-2" evidence="9">
    <location>
        <begin position="128"/>
        <end position="365"/>
    </location>
</feature>
<evidence type="ECO:0000259" key="9">
    <source>
        <dbReference type="PROSITE" id="PS51012"/>
    </source>
</evidence>
<evidence type="ECO:0000313" key="11">
    <source>
        <dbReference type="Proteomes" id="UP000249645"/>
    </source>
</evidence>
<sequence length="366" mass="41968">MRVLPFLLYKEFMQILRNKIMFWVILLMPAFQLLVMPMALSFEQKNISLSVVDHDHSTLTRDLVRKITSSGYFELTSYPSTYTQAMKGMDNRKTDLILEIPSKFESDLIRQQKPKLSLTIDALNGMKGSITLSYFSQILQSYNVDIATQYASVGGITTKPFFWYNDFMSYERFMVPGILVILISMMGGLLSASNIVREKEIGTIEQINVTPVPKLYFILGKMIPFWIIGLLMLTIGIPIAGLVYDLYPDGNYLNIYLYSFLFLLSFSGFGIIISNYSESQQQSILTLFFFFILFILFSGFFTPISSMPHWAQTLTLFNPLRYFVEAMRMLFLKNSSLANLQTNLLWLLGFGIVFNVGAVLSYKKTN</sequence>
<dbReference type="PANTHER" id="PTHR30294:SF29">
    <property type="entry name" value="MULTIDRUG ABC TRANSPORTER PERMEASE YBHS-RELATED"/>
    <property type="match status" value="1"/>
</dbReference>
<organism evidence="10 11">
    <name type="scientific">Pseudopedobacter saltans</name>
    <dbReference type="NCBI Taxonomy" id="151895"/>
    <lineage>
        <taxon>Bacteria</taxon>
        <taxon>Pseudomonadati</taxon>
        <taxon>Bacteroidota</taxon>
        <taxon>Sphingobacteriia</taxon>
        <taxon>Sphingobacteriales</taxon>
        <taxon>Sphingobacteriaceae</taxon>
        <taxon>Pseudopedobacter</taxon>
    </lineage>
</organism>
<dbReference type="GO" id="GO:0005886">
    <property type="term" value="C:plasma membrane"/>
    <property type="evidence" value="ECO:0007669"/>
    <property type="project" value="UniProtKB-SubCell"/>
</dbReference>
<dbReference type="Proteomes" id="UP000249645">
    <property type="component" value="Unassembled WGS sequence"/>
</dbReference>
<evidence type="ECO:0000313" key="10">
    <source>
        <dbReference type="EMBL" id="PZP46773.1"/>
    </source>
</evidence>
<evidence type="ECO:0000256" key="5">
    <source>
        <dbReference type="ARBA" id="ARBA00022692"/>
    </source>
</evidence>
<name>A0A2W5EWC9_9SPHI</name>
<dbReference type="PROSITE" id="PS51012">
    <property type="entry name" value="ABC_TM2"/>
    <property type="match status" value="1"/>
</dbReference>
<keyword evidence="6 8" id="KW-1133">Transmembrane helix</keyword>
<evidence type="ECO:0000256" key="3">
    <source>
        <dbReference type="ARBA" id="ARBA00022448"/>
    </source>
</evidence>
<protein>
    <submittedName>
        <fullName evidence="10">ABC transporter permease</fullName>
    </submittedName>
</protein>
<dbReference type="GO" id="GO:0140359">
    <property type="term" value="F:ABC-type transporter activity"/>
    <property type="evidence" value="ECO:0007669"/>
    <property type="project" value="InterPro"/>
</dbReference>
<evidence type="ECO:0000256" key="8">
    <source>
        <dbReference type="SAM" id="Phobius"/>
    </source>
</evidence>
<accession>A0A2W5EWC9</accession>
<dbReference type="AlphaFoldDB" id="A0A2W5EWC9"/>
<keyword evidence="4" id="KW-1003">Cell membrane</keyword>
<dbReference type="EMBL" id="QFOI01000213">
    <property type="protein sequence ID" value="PZP46773.1"/>
    <property type="molecule type" value="Genomic_DNA"/>
</dbReference>